<gene>
    <name evidence="3" type="primary">trwM2</name>
    <name evidence="4" type="synonym">trwL2</name>
    <name evidence="4" type="ordered locus">BQ12500</name>
</gene>
<evidence type="ECO:0000256" key="1">
    <source>
        <dbReference type="ARBA" id="ARBA00004141"/>
    </source>
</evidence>
<comment type="subcellular location">
    <subcellularLocation>
        <location evidence="1">Membrane</location>
        <topology evidence="1">Multi-pass membrane protein</topology>
    </subcellularLocation>
</comment>
<dbReference type="KEGG" id="bqu:BQ12500"/>
<dbReference type="Proteomes" id="UP000000597">
    <property type="component" value="Chromosome"/>
</dbReference>
<sequence length="106" mass="11458">MKRLNNLQSRSNDKSIAIAAATTVFFMAHPVYAQVSGLNNAKTVLEKLKTELTTTIIPIAAALILLCLAIGYAGRYIEKDTFIRWAIGVIIAGSATQIATMLFKAT</sequence>
<dbReference type="eggNOG" id="ENOG50343SX">
    <property type="taxonomic scope" value="Bacteria"/>
</dbReference>
<reference evidence="4 5" key="2">
    <citation type="journal article" date="2004" name="Proc. Natl. Acad. Sci. U.S.A.">
        <title>The louse-borne human pathogen Bartonella quintana is a genomic derivative of the zoonotic agent Bartonella henselae.</title>
        <authorList>
            <person name="Alsmark U.C.M."/>
            <person name="Frank A.C."/>
            <person name="Karlberg E.O."/>
            <person name="Legault B.-A."/>
            <person name="Ardell D.H."/>
            <person name="Canbaeck B."/>
            <person name="Eriksson A.-S."/>
            <person name="Naeslund A.K."/>
            <person name="Handley S.A."/>
            <person name="Huvet M."/>
            <person name="La Scola B."/>
            <person name="Holmberg M."/>
            <person name="Andersson S.G.E."/>
        </authorList>
    </citation>
    <scope>NUCLEOTIDE SEQUENCE [LARGE SCALE GENOMIC DNA]</scope>
    <source>
        <strain evidence="4 5">Toulouse</strain>
    </source>
</reference>
<dbReference type="EMBL" id="BX897700">
    <property type="protein sequence ID" value="CAF26709.1"/>
    <property type="molecule type" value="Genomic_DNA"/>
</dbReference>
<dbReference type="InterPro" id="IPR007039">
    <property type="entry name" value="TrbC/VirB2"/>
</dbReference>
<evidence type="ECO:0000313" key="3">
    <source>
        <dbReference type="EMBL" id="AAM82216.1"/>
    </source>
</evidence>
<accession>Q4L2T0</accession>
<dbReference type="Pfam" id="PF04956">
    <property type="entry name" value="TrbC"/>
    <property type="match status" value="1"/>
</dbReference>
<dbReference type="AlphaFoldDB" id="Q6FYJ8"/>
<dbReference type="GO" id="GO:0016020">
    <property type="term" value="C:membrane"/>
    <property type="evidence" value="ECO:0007669"/>
    <property type="project" value="UniProtKB-SubCell"/>
</dbReference>
<reference evidence="3" key="1">
    <citation type="submission" date="2002-06" db="EMBL/GenBank/DDBJ databases">
        <title>Evolution of Type IV Secretion Systems in Bartonella: Horizontal Transmission and Gene Conversion.</title>
        <authorList>
            <person name="Alsmark U.C.M."/>
            <person name="Frank A.C."/>
            <person name="Thollesson M."/>
            <person name="Andersson S.G.E."/>
        </authorList>
    </citation>
    <scope>NUCLEOTIDE SEQUENCE</scope>
    <source>
        <strain evidence="3">Toulouse</strain>
    </source>
</reference>
<feature type="transmembrane region" description="Helical" evidence="2">
    <location>
        <begin position="52"/>
        <end position="73"/>
    </location>
</feature>
<keyword evidence="2" id="KW-0472">Membrane</keyword>
<accession>Q6FYJ8</accession>
<proteinExistence type="predicted"/>
<feature type="transmembrane region" description="Helical" evidence="2">
    <location>
        <begin position="85"/>
        <end position="103"/>
    </location>
</feature>
<dbReference type="OrthoDB" id="7926281at2"/>
<keyword evidence="2" id="KW-0812">Transmembrane</keyword>
<dbReference type="RefSeq" id="WP_011179877.1">
    <property type="nucleotide sequence ID" value="NC_005955.1"/>
</dbReference>
<organism evidence="3">
    <name type="scientific">Bartonella quintana (strain Toulouse)</name>
    <name type="common">Rochalimaea quintana</name>
    <dbReference type="NCBI Taxonomy" id="283165"/>
    <lineage>
        <taxon>Bacteria</taxon>
        <taxon>Pseudomonadati</taxon>
        <taxon>Pseudomonadota</taxon>
        <taxon>Alphaproteobacteria</taxon>
        <taxon>Hyphomicrobiales</taxon>
        <taxon>Bartonellaceae</taxon>
        <taxon>Bartonella</taxon>
    </lineage>
</organism>
<dbReference type="EMBL" id="AY122054">
    <property type="protein sequence ID" value="AAM82216.1"/>
    <property type="molecule type" value="Genomic_DNA"/>
</dbReference>
<evidence type="ECO:0000313" key="5">
    <source>
        <dbReference type="Proteomes" id="UP000000597"/>
    </source>
</evidence>
<dbReference type="NCBIfam" id="NF033899">
    <property type="entry name" value="T4SS_pilin_TrwL"/>
    <property type="match status" value="1"/>
</dbReference>
<name>Q6FYJ8_BARQU</name>
<dbReference type="HOGENOM" id="CLU_155731_2_0_5"/>
<evidence type="ECO:0000313" key="4">
    <source>
        <dbReference type="EMBL" id="CAF26709.1"/>
    </source>
</evidence>
<evidence type="ECO:0000256" key="2">
    <source>
        <dbReference type="SAM" id="Phobius"/>
    </source>
</evidence>
<keyword evidence="2" id="KW-1133">Transmembrane helix</keyword>
<protein>
    <submittedName>
        <fullName evidence="4">TrwL2 protein</fullName>
    </submittedName>
    <submittedName>
        <fullName evidence="3">TrwM-like protein</fullName>
    </submittedName>
</protein>